<sequence>MHGKEKKLRGKPGDGPLDGETRKSTESRKLRLDLALVERGFCESRDAAQRAILAGRVRIGETLADKPSRMVDAETPLSLEKPDRYVSRGGHKLEAALHHFSLDPAGWACLDVGASTGGFTDCLLQQGARRVIALDVGRGQLHWKLRQDPRVLVRERVNARRLRPEDLGETVDLATADVAFISLRLILPALFPLVRPEGWIVALIKPQFEAGRAEVGRGGIVRDPAVRDRVVADLRHWVRAWVEIEDRGVLPSPILGGSGNQEFLWGLRRTMTPIG</sequence>
<dbReference type="PROSITE" id="PS50889">
    <property type="entry name" value="S4"/>
    <property type="match status" value="1"/>
</dbReference>
<keyword evidence="6" id="KW-0489">Methyltransferase</keyword>
<dbReference type="Gene3D" id="3.10.290.10">
    <property type="entry name" value="RNA-binding S4 domain"/>
    <property type="match status" value="1"/>
</dbReference>
<name>A0A5E6MA16_9BACT</name>
<dbReference type="PANTHER" id="PTHR32319">
    <property type="entry name" value="BACTERIAL HEMOLYSIN-LIKE PROTEIN"/>
    <property type="match status" value="1"/>
</dbReference>
<dbReference type="GO" id="GO:0008168">
    <property type="term" value="F:methyltransferase activity"/>
    <property type="evidence" value="ECO:0007669"/>
    <property type="project" value="UniProtKB-KW"/>
</dbReference>
<feature type="domain" description="RNA-binding S4" evidence="5">
    <location>
        <begin position="30"/>
        <end position="94"/>
    </location>
</feature>
<evidence type="ECO:0000256" key="1">
    <source>
        <dbReference type="ARBA" id="ARBA00022884"/>
    </source>
</evidence>
<evidence type="ECO:0000259" key="5">
    <source>
        <dbReference type="SMART" id="SM00363"/>
    </source>
</evidence>
<dbReference type="InterPro" id="IPR029063">
    <property type="entry name" value="SAM-dependent_MTases_sf"/>
</dbReference>
<evidence type="ECO:0000313" key="7">
    <source>
        <dbReference type="Proteomes" id="UP000334923"/>
    </source>
</evidence>
<dbReference type="EC" id="2.1.1.226" evidence="6"/>
<evidence type="ECO:0000256" key="4">
    <source>
        <dbReference type="SAM" id="MobiDB-lite"/>
    </source>
</evidence>
<dbReference type="InterPro" id="IPR036986">
    <property type="entry name" value="S4_RNA-bd_sf"/>
</dbReference>
<dbReference type="PANTHER" id="PTHR32319:SF0">
    <property type="entry name" value="BACTERIAL HEMOLYSIN-LIKE PROTEIN"/>
    <property type="match status" value="1"/>
</dbReference>
<evidence type="ECO:0000256" key="2">
    <source>
        <dbReference type="ARBA" id="ARBA00029460"/>
    </source>
</evidence>
<dbReference type="Pfam" id="PF01479">
    <property type="entry name" value="S4"/>
    <property type="match status" value="1"/>
</dbReference>
<evidence type="ECO:0000313" key="6">
    <source>
        <dbReference type="EMBL" id="VVM06067.1"/>
    </source>
</evidence>
<dbReference type="InterPro" id="IPR004538">
    <property type="entry name" value="Hemolysin_A/TlyA"/>
</dbReference>
<dbReference type="InterPro" id="IPR047048">
    <property type="entry name" value="TlyA"/>
</dbReference>
<reference evidence="6 7" key="1">
    <citation type="submission" date="2019-09" db="EMBL/GenBank/DDBJ databases">
        <authorList>
            <person name="Cremers G."/>
        </authorList>
    </citation>
    <scope>NUCLEOTIDE SEQUENCE [LARGE SCALE GENOMIC DNA]</scope>
    <source>
        <strain evidence="6">4A</strain>
    </source>
</reference>
<dbReference type="NCBIfam" id="TIGR00478">
    <property type="entry name" value="tly"/>
    <property type="match status" value="1"/>
</dbReference>
<dbReference type="GO" id="GO:0003723">
    <property type="term" value="F:RNA binding"/>
    <property type="evidence" value="ECO:0007669"/>
    <property type="project" value="UniProtKB-KW"/>
</dbReference>
<dbReference type="RefSeq" id="WP_142659855.1">
    <property type="nucleotide sequence ID" value="NZ_CABFVA020000040.1"/>
</dbReference>
<dbReference type="PIRSF" id="PIRSF005578">
    <property type="entry name" value="TlyA"/>
    <property type="match status" value="1"/>
</dbReference>
<dbReference type="GO" id="GO:0032259">
    <property type="term" value="P:methylation"/>
    <property type="evidence" value="ECO:0007669"/>
    <property type="project" value="UniProtKB-KW"/>
</dbReference>
<dbReference type="SUPFAM" id="SSF53335">
    <property type="entry name" value="S-adenosyl-L-methionine-dependent methyltransferases"/>
    <property type="match status" value="1"/>
</dbReference>
<keyword evidence="1 3" id="KW-0694">RNA-binding</keyword>
<dbReference type="EMBL" id="CABFVA020000040">
    <property type="protein sequence ID" value="VVM06067.1"/>
    <property type="molecule type" value="Genomic_DNA"/>
</dbReference>
<dbReference type="SMART" id="SM00363">
    <property type="entry name" value="S4"/>
    <property type="match status" value="1"/>
</dbReference>
<keyword evidence="6" id="KW-0808">Transferase</keyword>
<proteinExistence type="inferred from homology"/>
<protein>
    <submittedName>
        <fullName evidence="6">16S/23S rRNA (Cytidine-2'-O)-methyltransferase TlyA</fullName>
        <ecNumber evidence="6">2.1.1.226</ecNumber>
    </submittedName>
</protein>
<organism evidence="6 7">
    <name type="scientific">Methylacidimicrobium tartarophylax</name>
    <dbReference type="NCBI Taxonomy" id="1041768"/>
    <lineage>
        <taxon>Bacteria</taxon>
        <taxon>Pseudomonadati</taxon>
        <taxon>Verrucomicrobiota</taxon>
        <taxon>Methylacidimicrobium</taxon>
    </lineage>
</organism>
<dbReference type="SUPFAM" id="SSF55174">
    <property type="entry name" value="Alpha-L RNA-binding motif"/>
    <property type="match status" value="1"/>
</dbReference>
<dbReference type="InterPro" id="IPR002942">
    <property type="entry name" value="S4_RNA-bd"/>
</dbReference>
<accession>A0A5E6MA16</accession>
<evidence type="ECO:0000256" key="3">
    <source>
        <dbReference type="PROSITE-ProRule" id="PRU00182"/>
    </source>
</evidence>
<dbReference type="InterPro" id="IPR002877">
    <property type="entry name" value="RNA_MeTrfase_FtsJ_dom"/>
</dbReference>
<dbReference type="CDD" id="cd02440">
    <property type="entry name" value="AdoMet_MTases"/>
    <property type="match status" value="1"/>
</dbReference>
<comment type="similarity">
    <text evidence="2">Belongs to the TlyA family.</text>
</comment>
<dbReference type="CDD" id="cd00165">
    <property type="entry name" value="S4"/>
    <property type="match status" value="1"/>
</dbReference>
<dbReference type="OrthoDB" id="9784736at2"/>
<dbReference type="Pfam" id="PF01728">
    <property type="entry name" value="FtsJ"/>
    <property type="match status" value="1"/>
</dbReference>
<gene>
    <name evidence="6" type="primary">tlyA</name>
    <name evidence="6" type="ORF">MAMT_00953</name>
</gene>
<feature type="compositionally biased region" description="Basic residues" evidence="4">
    <location>
        <begin position="1"/>
        <end position="10"/>
    </location>
</feature>
<dbReference type="AlphaFoldDB" id="A0A5E6MA16"/>
<keyword evidence="7" id="KW-1185">Reference proteome</keyword>
<dbReference type="Proteomes" id="UP000334923">
    <property type="component" value="Unassembled WGS sequence"/>
</dbReference>
<feature type="region of interest" description="Disordered" evidence="4">
    <location>
        <begin position="1"/>
        <end position="25"/>
    </location>
</feature>
<dbReference type="Gene3D" id="3.40.50.150">
    <property type="entry name" value="Vaccinia Virus protein VP39"/>
    <property type="match status" value="1"/>
</dbReference>